<evidence type="ECO:0000313" key="2">
    <source>
        <dbReference type="EMBL" id="WVZ74282.1"/>
    </source>
</evidence>
<feature type="non-terminal residue" evidence="2">
    <location>
        <position position="435"/>
    </location>
</feature>
<dbReference type="Proteomes" id="UP001341281">
    <property type="component" value="Chromosome 05"/>
</dbReference>
<feature type="region of interest" description="Disordered" evidence="1">
    <location>
        <begin position="1"/>
        <end position="20"/>
    </location>
</feature>
<reference evidence="2 3" key="1">
    <citation type="submission" date="2024-02" db="EMBL/GenBank/DDBJ databases">
        <title>High-quality chromosome-scale genome assembly of Pensacola bahiagrass (Paspalum notatum Flugge var. saurae).</title>
        <authorList>
            <person name="Vega J.M."/>
            <person name="Podio M."/>
            <person name="Orjuela J."/>
            <person name="Siena L.A."/>
            <person name="Pessino S.C."/>
            <person name="Combes M.C."/>
            <person name="Mariac C."/>
            <person name="Albertini E."/>
            <person name="Pupilli F."/>
            <person name="Ortiz J.P.A."/>
            <person name="Leblanc O."/>
        </authorList>
    </citation>
    <scope>NUCLEOTIDE SEQUENCE [LARGE SCALE GENOMIC DNA]</scope>
    <source>
        <strain evidence="2">R1</strain>
        <tissue evidence="2">Leaf</tissue>
    </source>
</reference>
<accession>A0AAQ3TN59</accession>
<feature type="compositionally biased region" description="Polar residues" evidence="1">
    <location>
        <begin position="1"/>
        <end position="12"/>
    </location>
</feature>
<dbReference type="AlphaFoldDB" id="A0AAQ3TN59"/>
<proteinExistence type="predicted"/>
<dbReference type="EMBL" id="CP144749">
    <property type="protein sequence ID" value="WVZ74282.1"/>
    <property type="molecule type" value="Genomic_DNA"/>
</dbReference>
<sequence length="435" mass="47507">MRGSTTFHTSPARSGRRRRLISAHRRPMCASWLACTNGQFPAAGSSTACRSSRSIASSTTSAILCGGRPVRRRRMMMPNEYTSERGVSSPVDRSSGSMYAKVPLGVAVRCSFVVMDLVVTDLVVSDWLRSRQMPKSPSLLTKLASRRMLAGFRSPWTTGCGRFEWRKMRAEQISQMILVRTCHVSGGVLLVHASRSSRLPLGRNSYTRPNGSRHAPISVTRFGCRTPPRTATCNGVTPQVSAHEKGMKISHLQGFKLPKKYTHEKDIAITISCSHDKLGDAVKSNKLLKPFSNILVVNHYFLTADLRKSEEIRPYTTGMKEGLLMGIICAGQWTWTMTTTTAPPSLARFSSAHSKVFLPYLNSSGTATKTLSATGDGLASSTSSPATEMMSAALLTDVMKLYCDDKDVSHRRYAAPPAISILLLPAPAQGSCHGY</sequence>
<evidence type="ECO:0000313" key="3">
    <source>
        <dbReference type="Proteomes" id="UP001341281"/>
    </source>
</evidence>
<gene>
    <name evidence="2" type="ORF">U9M48_022489</name>
</gene>
<organism evidence="2 3">
    <name type="scientific">Paspalum notatum var. saurae</name>
    <dbReference type="NCBI Taxonomy" id="547442"/>
    <lineage>
        <taxon>Eukaryota</taxon>
        <taxon>Viridiplantae</taxon>
        <taxon>Streptophyta</taxon>
        <taxon>Embryophyta</taxon>
        <taxon>Tracheophyta</taxon>
        <taxon>Spermatophyta</taxon>
        <taxon>Magnoliopsida</taxon>
        <taxon>Liliopsida</taxon>
        <taxon>Poales</taxon>
        <taxon>Poaceae</taxon>
        <taxon>PACMAD clade</taxon>
        <taxon>Panicoideae</taxon>
        <taxon>Andropogonodae</taxon>
        <taxon>Paspaleae</taxon>
        <taxon>Paspalinae</taxon>
        <taxon>Paspalum</taxon>
    </lineage>
</organism>
<evidence type="ECO:0000256" key="1">
    <source>
        <dbReference type="SAM" id="MobiDB-lite"/>
    </source>
</evidence>
<keyword evidence="3" id="KW-1185">Reference proteome</keyword>
<protein>
    <submittedName>
        <fullName evidence="2">Uncharacterized protein</fullName>
    </submittedName>
</protein>
<name>A0AAQ3TN59_PASNO</name>